<comment type="similarity">
    <text evidence="1">Belongs to the glycosyltransferase 2 family.</text>
</comment>
<dbReference type="CDD" id="cd00761">
    <property type="entry name" value="Glyco_tranf_GTA_type"/>
    <property type="match status" value="1"/>
</dbReference>
<dbReference type="PANTHER" id="PTHR43179">
    <property type="entry name" value="RHAMNOSYLTRANSFERASE WBBL"/>
    <property type="match status" value="1"/>
</dbReference>
<evidence type="ECO:0000313" key="6">
    <source>
        <dbReference type="Proteomes" id="UP000319298"/>
    </source>
</evidence>
<dbReference type="EMBL" id="CP041090">
    <property type="protein sequence ID" value="QDF36240.1"/>
    <property type="molecule type" value="Genomic_DNA"/>
</dbReference>
<organism evidence="5 6">
    <name type="scientific">Bradyrhizobium symbiodeficiens</name>
    <dbReference type="NCBI Taxonomy" id="1404367"/>
    <lineage>
        <taxon>Bacteria</taxon>
        <taxon>Pseudomonadati</taxon>
        <taxon>Pseudomonadota</taxon>
        <taxon>Alphaproteobacteria</taxon>
        <taxon>Hyphomicrobiales</taxon>
        <taxon>Nitrobacteraceae</taxon>
        <taxon>Bradyrhizobium</taxon>
    </lineage>
</organism>
<evidence type="ECO:0000259" key="4">
    <source>
        <dbReference type="Pfam" id="PF00535"/>
    </source>
</evidence>
<protein>
    <submittedName>
        <fullName evidence="5">Glycosyltransferase family 2 protein</fullName>
    </submittedName>
</protein>
<dbReference type="Proteomes" id="UP000319298">
    <property type="component" value="Chromosome"/>
</dbReference>
<gene>
    <name evidence="5" type="ORF">FJN17_00935</name>
</gene>
<evidence type="ECO:0000256" key="1">
    <source>
        <dbReference type="ARBA" id="ARBA00006739"/>
    </source>
</evidence>
<sequence length="276" mass="31201">MVKSVDFTVVIPTFRRPTELREAISSVLAQVEVEIEIVVVDDSPEQSAASVVSSLSDPRVSYLANPKPTGGFPSAVRNLGWPRGRGDFVHFLDDDDIIPAGHYAAVKATFEKHPNVGVVFCRIDPFGSCSATQLQREKEYFEKAAALANFCQRLHSRRAFAACLMFHWALMVCSAGIMRRQCVEQLEGFDPHLRLREDVDLYSRAMRQFDVCFLDRVGLKYRIGSPSLMHAPELTQSDLDDLRAAQSRTNARYKSTWGRLEFYVMKLFARSVLKFV</sequence>
<keyword evidence="3" id="KW-0808">Transferase</keyword>
<evidence type="ECO:0000256" key="2">
    <source>
        <dbReference type="ARBA" id="ARBA00022676"/>
    </source>
</evidence>
<dbReference type="InterPro" id="IPR001173">
    <property type="entry name" value="Glyco_trans_2-like"/>
</dbReference>
<feature type="domain" description="Glycosyltransferase 2-like" evidence="4">
    <location>
        <begin position="8"/>
        <end position="138"/>
    </location>
</feature>
<name>A0ABX5VZZ0_9BRAD</name>
<evidence type="ECO:0000256" key="3">
    <source>
        <dbReference type="ARBA" id="ARBA00022679"/>
    </source>
</evidence>
<keyword evidence="6" id="KW-1185">Reference proteome</keyword>
<reference evidence="6" key="1">
    <citation type="submission" date="2019-06" db="EMBL/GenBank/DDBJ databases">
        <title>Whole-Genome Sequence of Bradyrhizobium sp. 3 Strain 65S1MB.</title>
        <authorList>
            <person name="Bromfield E.S.P."/>
            <person name="Cloutier S."/>
            <person name="Nguyen H.D.T."/>
        </authorList>
    </citation>
    <scope>NUCLEOTIDE SEQUENCE [LARGE SCALE GENOMIC DNA]</scope>
    <source>
        <strain evidence="6">65S1MB</strain>
    </source>
</reference>
<dbReference type="Pfam" id="PF00535">
    <property type="entry name" value="Glycos_transf_2"/>
    <property type="match status" value="1"/>
</dbReference>
<dbReference type="Gene3D" id="3.90.550.10">
    <property type="entry name" value="Spore Coat Polysaccharide Biosynthesis Protein SpsA, Chain A"/>
    <property type="match status" value="1"/>
</dbReference>
<evidence type="ECO:0000313" key="5">
    <source>
        <dbReference type="EMBL" id="QDF36240.1"/>
    </source>
</evidence>
<keyword evidence="2" id="KW-0328">Glycosyltransferase</keyword>
<dbReference type="InterPro" id="IPR029044">
    <property type="entry name" value="Nucleotide-diphossugar_trans"/>
</dbReference>
<dbReference type="SUPFAM" id="SSF53448">
    <property type="entry name" value="Nucleotide-diphospho-sugar transferases"/>
    <property type="match status" value="1"/>
</dbReference>
<proteinExistence type="inferred from homology"/>
<reference evidence="5 6" key="2">
    <citation type="journal article" date="2020" name="Int. J. Syst. Evol. Microbiol.">
        <title>Description and complete genome sequences of Bradyrhizobium symbiodeficiens sp. nov., a non-symbiotic bacterium associated with legumes native to Canada.</title>
        <authorList>
            <person name="Bromfield E.S.P."/>
            <person name="Cloutier S."/>
            <person name="Nguyen H.D.T."/>
        </authorList>
    </citation>
    <scope>NUCLEOTIDE SEQUENCE [LARGE SCALE GENOMIC DNA]</scope>
    <source>
        <strain evidence="5 6">65S1MB</strain>
    </source>
</reference>
<dbReference type="RefSeq" id="WP_094972808.1">
    <property type="nucleotide sequence ID" value="NZ_CP029427.2"/>
</dbReference>
<dbReference type="PANTHER" id="PTHR43179:SF12">
    <property type="entry name" value="GALACTOFURANOSYLTRANSFERASE GLFT2"/>
    <property type="match status" value="1"/>
</dbReference>
<accession>A0ABX5VZZ0</accession>